<dbReference type="PATRIC" id="fig|935700.4.peg.2022"/>
<organism evidence="1 2">
    <name type="scientific">Jannaschia aquimarina</name>
    <dbReference type="NCBI Taxonomy" id="935700"/>
    <lineage>
        <taxon>Bacteria</taxon>
        <taxon>Pseudomonadati</taxon>
        <taxon>Pseudomonadota</taxon>
        <taxon>Alphaproteobacteria</taxon>
        <taxon>Rhodobacterales</taxon>
        <taxon>Roseobacteraceae</taxon>
        <taxon>Jannaschia</taxon>
    </lineage>
</organism>
<evidence type="ECO:0000313" key="2">
    <source>
        <dbReference type="Proteomes" id="UP000032232"/>
    </source>
</evidence>
<dbReference type="AlphaFoldDB" id="A0A0D1EFG1"/>
<evidence type="ECO:0000313" key="1">
    <source>
        <dbReference type="EMBL" id="KIT16359.1"/>
    </source>
</evidence>
<name>A0A0D1EFG1_9RHOB</name>
<accession>A0A0D1EFG1</accession>
<dbReference type="RefSeq" id="WP_052500897.1">
    <property type="nucleotide sequence ID" value="NZ_FZPF01000009.1"/>
</dbReference>
<protein>
    <submittedName>
        <fullName evidence="1">Uncharacterized protein</fullName>
    </submittedName>
</protein>
<keyword evidence="2" id="KW-1185">Reference proteome</keyword>
<dbReference type="STRING" id="935700.jaqu_19550"/>
<sequence length="205" mass="22383">MGLRDLLRRRRIATDPPRPPLDPTVPLPPQGDWGWRPPIFTLDGRLEMDAAADGTELADGTKLFHDCPLAEIAVTQVLQEVPPLGLRLTVGGFEGGFLSLALDLPRAGWAGLSPSHIVEVILRAGGIETIYARLNLRHGPNIETLTETLRPGEGGGAKAEFDLGMEVFSSAKLTHAWLDFIFEDPAGREIVIEELTVTRRPRADL</sequence>
<reference evidence="1 2" key="1">
    <citation type="submission" date="2015-02" db="EMBL/GenBank/DDBJ databases">
        <title>Genome Sequence of Jannaschia aquimarina DSM28248, a member of the Roseobacter clade.</title>
        <authorList>
            <person name="Voget S."/>
            <person name="Daniel R."/>
        </authorList>
    </citation>
    <scope>NUCLEOTIDE SEQUENCE [LARGE SCALE GENOMIC DNA]</scope>
    <source>
        <strain evidence="1 2">GSW-M26</strain>
    </source>
</reference>
<dbReference type="InterPro" id="IPR045514">
    <property type="entry name" value="DUF6478"/>
</dbReference>
<comment type="caution">
    <text evidence="1">The sequence shown here is derived from an EMBL/GenBank/DDBJ whole genome shotgun (WGS) entry which is preliminary data.</text>
</comment>
<dbReference type="EMBL" id="JYFE01000036">
    <property type="protein sequence ID" value="KIT16359.1"/>
    <property type="molecule type" value="Genomic_DNA"/>
</dbReference>
<dbReference type="OrthoDB" id="7827015at2"/>
<proteinExistence type="predicted"/>
<dbReference type="Pfam" id="PF20086">
    <property type="entry name" value="DUF6478"/>
    <property type="match status" value="1"/>
</dbReference>
<gene>
    <name evidence="1" type="ORF">jaqu_19550</name>
</gene>
<dbReference type="Proteomes" id="UP000032232">
    <property type="component" value="Unassembled WGS sequence"/>
</dbReference>